<gene>
    <name evidence="4" type="ORF">ACFSBT_17295</name>
</gene>
<evidence type="ECO:0000313" key="4">
    <source>
        <dbReference type="EMBL" id="MFD1515039.1"/>
    </source>
</evidence>
<dbReference type="Proteomes" id="UP001597187">
    <property type="component" value="Unassembled WGS sequence"/>
</dbReference>
<evidence type="ECO:0000256" key="2">
    <source>
        <dbReference type="ARBA" id="ARBA00023315"/>
    </source>
</evidence>
<evidence type="ECO:0000256" key="1">
    <source>
        <dbReference type="ARBA" id="ARBA00022679"/>
    </source>
</evidence>
<protein>
    <submittedName>
        <fullName evidence="4">GNAT family N-acetyltransferase</fullName>
        <ecNumber evidence="4">2.3.-.-</ecNumber>
    </submittedName>
</protein>
<dbReference type="AlphaFoldDB" id="A0ABD6B1V8"/>
<dbReference type="GO" id="GO:0016746">
    <property type="term" value="F:acyltransferase activity"/>
    <property type="evidence" value="ECO:0007669"/>
    <property type="project" value="UniProtKB-KW"/>
</dbReference>
<dbReference type="Gene3D" id="3.40.630.30">
    <property type="match status" value="1"/>
</dbReference>
<accession>A0ABD6B1V8</accession>
<dbReference type="EC" id="2.3.-.-" evidence="4"/>
<proteinExistence type="predicted"/>
<dbReference type="PANTHER" id="PTHR43877">
    <property type="entry name" value="AMINOALKYLPHOSPHONATE N-ACETYLTRANSFERASE-RELATED-RELATED"/>
    <property type="match status" value="1"/>
</dbReference>
<dbReference type="CDD" id="cd04301">
    <property type="entry name" value="NAT_SF"/>
    <property type="match status" value="1"/>
</dbReference>
<keyword evidence="2 4" id="KW-0012">Acyltransferase</keyword>
<dbReference type="SUPFAM" id="SSF55729">
    <property type="entry name" value="Acyl-CoA N-acyltransferases (Nat)"/>
    <property type="match status" value="1"/>
</dbReference>
<evidence type="ECO:0000313" key="5">
    <source>
        <dbReference type="Proteomes" id="UP001597187"/>
    </source>
</evidence>
<dbReference type="EMBL" id="JBHUDC010000008">
    <property type="protein sequence ID" value="MFD1515039.1"/>
    <property type="molecule type" value="Genomic_DNA"/>
</dbReference>
<dbReference type="PROSITE" id="PS51186">
    <property type="entry name" value="GNAT"/>
    <property type="match status" value="1"/>
</dbReference>
<dbReference type="InterPro" id="IPR050832">
    <property type="entry name" value="Bact_Acetyltransf"/>
</dbReference>
<keyword evidence="5" id="KW-1185">Reference proteome</keyword>
<name>A0ABD6B1V8_9EURY</name>
<evidence type="ECO:0000259" key="3">
    <source>
        <dbReference type="PROSITE" id="PS51186"/>
    </source>
</evidence>
<reference evidence="4 5" key="1">
    <citation type="journal article" date="2019" name="Int. J. Syst. Evol. Microbiol.">
        <title>The Global Catalogue of Microorganisms (GCM) 10K type strain sequencing project: providing services to taxonomists for standard genome sequencing and annotation.</title>
        <authorList>
            <consortium name="The Broad Institute Genomics Platform"/>
            <consortium name="The Broad Institute Genome Sequencing Center for Infectious Disease"/>
            <person name="Wu L."/>
            <person name="Ma J."/>
        </authorList>
    </citation>
    <scope>NUCLEOTIDE SEQUENCE [LARGE SCALE GENOMIC DNA]</scope>
    <source>
        <strain evidence="4 5">CGMCC 1.12563</strain>
    </source>
</reference>
<dbReference type="InterPro" id="IPR000182">
    <property type="entry name" value="GNAT_dom"/>
</dbReference>
<organism evidence="4 5">
    <name type="scientific">Halomarina rubra</name>
    <dbReference type="NCBI Taxonomy" id="2071873"/>
    <lineage>
        <taxon>Archaea</taxon>
        <taxon>Methanobacteriati</taxon>
        <taxon>Methanobacteriota</taxon>
        <taxon>Stenosarchaea group</taxon>
        <taxon>Halobacteria</taxon>
        <taxon>Halobacteriales</taxon>
        <taxon>Natronomonadaceae</taxon>
        <taxon>Halomarina</taxon>
    </lineage>
</organism>
<comment type="caution">
    <text evidence="4">The sequence shown here is derived from an EMBL/GenBank/DDBJ whole genome shotgun (WGS) entry which is preliminary data.</text>
</comment>
<dbReference type="InterPro" id="IPR016181">
    <property type="entry name" value="Acyl_CoA_acyltransferase"/>
</dbReference>
<feature type="domain" description="N-acetyltransferase" evidence="3">
    <location>
        <begin position="1"/>
        <end position="137"/>
    </location>
</feature>
<keyword evidence="1 4" id="KW-0808">Transferase</keyword>
<dbReference type="RefSeq" id="WP_250874963.1">
    <property type="nucleotide sequence ID" value="NZ_JALXFV010000008.1"/>
</dbReference>
<sequence>MPRLTELASTEERDGALSVMQELFPSLDAERFREFFTDDDYRLFALVDDGRPVALTGVSVQRVMHHERHVWVHDLVVTESRRGEGLGRRLLDHVESWGRDHDCESVALATGADRDIARLFYEEQGYEEWGSVYERRL</sequence>
<dbReference type="Pfam" id="PF00583">
    <property type="entry name" value="Acetyltransf_1"/>
    <property type="match status" value="1"/>
</dbReference>